<dbReference type="InterPro" id="IPR005481">
    <property type="entry name" value="BC-like_N"/>
</dbReference>
<protein>
    <submittedName>
        <fullName evidence="10">Acetyl-CoA/propionyl-CoA carboxylase, biotin carboxylation subunit</fullName>
        <ecNumber evidence="10">6.3.4.14</ecNumber>
        <ecNumber evidence="10">6.4.1.2</ecNumber>
    </submittedName>
</protein>
<evidence type="ECO:0000256" key="1">
    <source>
        <dbReference type="ARBA" id="ARBA00001941"/>
    </source>
</evidence>
<dbReference type="PROSITE" id="PS50979">
    <property type="entry name" value="BC"/>
    <property type="match status" value="1"/>
</dbReference>
<accession>A0A060HJZ9</accession>
<evidence type="ECO:0000256" key="2">
    <source>
        <dbReference type="ARBA" id="ARBA00022598"/>
    </source>
</evidence>
<dbReference type="HOGENOM" id="CLU_000395_3_2_2"/>
<dbReference type="SUPFAM" id="SSF52440">
    <property type="entry name" value="PreATP-grasp domain"/>
    <property type="match status" value="1"/>
</dbReference>
<keyword evidence="5" id="KW-0092">Biotin</keyword>
<dbReference type="KEGG" id="nvn:NVIE_013710"/>
<dbReference type="PROSITE" id="PS00866">
    <property type="entry name" value="CPSASE_1"/>
    <property type="match status" value="1"/>
</dbReference>
<dbReference type="GO" id="GO:0004075">
    <property type="term" value="F:biotin carboxylase activity"/>
    <property type="evidence" value="ECO:0007669"/>
    <property type="project" value="UniProtKB-EC"/>
</dbReference>
<dbReference type="GO" id="GO:0005524">
    <property type="term" value="F:ATP binding"/>
    <property type="evidence" value="ECO:0007669"/>
    <property type="project" value="UniProtKB-UniRule"/>
</dbReference>
<dbReference type="Pfam" id="PF02786">
    <property type="entry name" value="CPSase_L_D2"/>
    <property type="match status" value="1"/>
</dbReference>
<evidence type="ECO:0000313" key="10">
    <source>
        <dbReference type="EMBL" id="AIC15610.1"/>
    </source>
</evidence>
<evidence type="ECO:0000256" key="4">
    <source>
        <dbReference type="ARBA" id="ARBA00022840"/>
    </source>
</evidence>
<dbReference type="FunFam" id="3.30.1490.20:FF:000018">
    <property type="entry name" value="Biotin carboxylase"/>
    <property type="match status" value="1"/>
</dbReference>
<dbReference type="NCBIfam" id="NF006367">
    <property type="entry name" value="PRK08591.1"/>
    <property type="match status" value="1"/>
</dbReference>
<keyword evidence="4 6" id="KW-0067">ATP-binding</keyword>
<dbReference type="InterPro" id="IPR011761">
    <property type="entry name" value="ATP-grasp"/>
</dbReference>
<dbReference type="InterPro" id="IPR011764">
    <property type="entry name" value="Biotin_carboxylation_dom"/>
</dbReference>
<proteinExistence type="predicted"/>
<organism evidence="10 11">
    <name type="scientific">Nitrososphaera viennensis EN76</name>
    <dbReference type="NCBI Taxonomy" id="926571"/>
    <lineage>
        <taxon>Archaea</taxon>
        <taxon>Nitrososphaerota</taxon>
        <taxon>Nitrososphaeria</taxon>
        <taxon>Nitrososphaerales</taxon>
        <taxon>Nitrososphaeraceae</taxon>
        <taxon>Nitrososphaera</taxon>
    </lineage>
</organism>
<evidence type="ECO:0000259" key="8">
    <source>
        <dbReference type="PROSITE" id="PS50975"/>
    </source>
</evidence>
<feature type="compositionally biased region" description="Polar residues" evidence="7">
    <location>
        <begin position="485"/>
        <end position="494"/>
    </location>
</feature>
<dbReference type="AlphaFoldDB" id="A0A060HJZ9"/>
<keyword evidence="3 6" id="KW-0547">Nucleotide-binding</keyword>
<keyword evidence="2 10" id="KW-0436">Ligase</keyword>
<evidence type="ECO:0000256" key="6">
    <source>
        <dbReference type="PROSITE-ProRule" id="PRU00409"/>
    </source>
</evidence>
<dbReference type="GO" id="GO:0003989">
    <property type="term" value="F:acetyl-CoA carboxylase activity"/>
    <property type="evidence" value="ECO:0007669"/>
    <property type="project" value="UniProtKB-EC"/>
</dbReference>
<dbReference type="Pfam" id="PF02785">
    <property type="entry name" value="Biotin_carb_C"/>
    <property type="match status" value="1"/>
</dbReference>
<dbReference type="GeneID" id="74946633"/>
<feature type="region of interest" description="Disordered" evidence="7">
    <location>
        <begin position="485"/>
        <end position="505"/>
    </location>
</feature>
<reference evidence="10 11" key="1">
    <citation type="journal article" date="2014" name="Int. J. Syst. Evol. Microbiol.">
        <title>Nitrososphaera viennensis gen. nov., sp. nov., an aerobic and mesophilic, ammonia-oxidizing archaeon from soil and a member of the archaeal phylum Thaumarchaeota.</title>
        <authorList>
            <person name="Stieglmeier M."/>
            <person name="Klingl A."/>
            <person name="Alves R.J."/>
            <person name="Rittmann S.K."/>
            <person name="Melcher M."/>
            <person name="Leisch N."/>
            <person name="Schleper C."/>
        </authorList>
    </citation>
    <scope>NUCLEOTIDE SEQUENCE [LARGE SCALE GENOMIC DNA]</scope>
    <source>
        <strain evidence="10">EN76</strain>
    </source>
</reference>
<dbReference type="EMBL" id="CP007536">
    <property type="protein sequence ID" value="AIC15610.1"/>
    <property type="molecule type" value="Genomic_DNA"/>
</dbReference>
<dbReference type="EC" id="6.4.1.2" evidence="10"/>
<evidence type="ECO:0000313" key="11">
    <source>
        <dbReference type="Proteomes" id="UP000027093"/>
    </source>
</evidence>
<evidence type="ECO:0000256" key="5">
    <source>
        <dbReference type="ARBA" id="ARBA00023267"/>
    </source>
</evidence>
<sequence length="505" mass="55817">MSKKITSILIANRGEIALRVIRACKELGIRSIAIYSDEDTRAVHVKRADEAHHIGPAPPAQSYLNMAKIVETAKAAGADAIHPGYGFLSENENFPEMCEKNGIIFIGPTAKAMDVTGDKMKCKAVMKKAKVPTVPGSDGTIEDVEKAADIAHQAGYPVMLKSAFGGGGRGIRLCKDEKQLRQEFEMASAESKAAFGKSALFVEKYLQRIRHIEFQLLRDSHGNGRHLFERECSIQRRHQKLIEMSPSPVVDQKTRERIGEIAVRAAAAVDYLNAGTAEFLRDPEGNFYFIEINSRLQVEHPVTELVTGLDLVKLQIHVAQGGEIPFKQEDLKMNGCAIECRINAEDPFYDFAPSTGAVPSCNIPYGPGVRVDTYLYPGCTVSGYYDSLVAKLLAWGSNFEEARVRMRNALDEFTIEGINTTIPLYKTIMDESNFIKGEISTDYLERFKVFDRMNEEVKAEASKNAQAAVAAALLQSELVKKSAAPSQINNNGQKASRWKMMRATS</sequence>
<dbReference type="InterPro" id="IPR050856">
    <property type="entry name" value="Biotin_carboxylase_complex"/>
</dbReference>
<comment type="cofactor">
    <cofactor evidence="1">
        <name>Co(2+)</name>
        <dbReference type="ChEBI" id="CHEBI:48828"/>
    </cofactor>
</comment>
<dbReference type="FunFam" id="3.40.50.20:FF:000010">
    <property type="entry name" value="Propionyl-CoA carboxylase subunit alpha"/>
    <property type="match status" value="1"/>
</dbReference>
<dbReference type="PROSITE" id="PS50975">
    <property type="entry name" value="ATP_GRASP"/>
    <property type="match status" value="1"/>
</dbReference>
<dbReference type="STRING" id="926571.NVIE_013710"/>
<dbReference type="SMART" id="SM00878">
    <property type="entry name" value="Biotin_carb_C"/>
    <property type="match status" value="1"/>
</dbReference>
<dbReference type="OrthoDB" id="31083at2157"/>
<dbReference type="InterPro" id="IPR005482">
    <property type="entry name" value="Biotin_COase_C"/>
</dbReference>
<dbReference type="GO" id="GO:0046872">
    <property type="term" value="F:metal ion binding"/>
    <property type="evidence" value="ECO:0007669"/>
    <property type="project" value="InterPro"/>
</dbReference>
<dbReference type="SUPFAM" id="SSF56059">
    <property type="entry name" value="Glutathione synthetase ATP-binding domain-like"/>
    <property type="match status" value="1"/>
</dbReference>
<feature type="compositionally biased region" description="Basic residues" evidence="7">
    <location>
        <begin position="496"/>
        <end position="505"/>
    </location>
</feature>
<dbReference type="InterPro" id="IPR011054">
    <property type="entry name" value="Rudment_hybrid_motif"/>
</dbReference>
<dbReference type="InterPro" id="IPR005479">
    <property type="entry name" value="CPAse_ATP-bd"/>
</dbReference>
<dbReference type="Pfam" id="PF00289">
    <property type="entry name" value="Biotin_carb_N"/>
    <property type="match status" value="1"/>
</dbReference>
<gene>
    <name evidence="10" type="primary">accC</name>
    <name evidence="10" type="ORF">NVIE_013710</name>
</gene>
<evidence type="ECO:0000256" key="3">
    <source>
        <dbReference type="ARBA" id="ARBA00022741"/>
    </source>
</evidence>
<dbReference type="Proteomes" id="UP000027093">
    <property type="component" value="Chromosome"/>
</dbReference>
<feature type="domain" description="Biotin carboxylation" evidence="9">
    <location>
        <begin position="4"/>
        <end position="449"/>
    </location>
</feature>
<dbReference type="PANTHER" id="PTHR18866:SF33">
    <property type="entry name" value="METHYLCROTONOYL-COA CARBOXYLASE SUBUNIT ALPHA, MITOCHONDRIAL-RELATED"/>
    <property type="match status" value="1"/>
</dbReference>
<evidence type="ECO:0000256" key="7">
    <source>
        <dbReference type="SAM" id="MobiDB-lite"/>
    </source>
</evidence>
<evidence type="ECO:0000259" key="9">
    <source>
        <dbReference type="PROSITE" id="PS50979"/>
    </source>
</evidence>
<dbReference type="SUPFAM" id="SSF51246">
    <property type="entry name" value="Rudiment single hybrid motif"/>
    <property type="match status" value="1"/>
</dbReference>
<dbReference type="Gene3D" id="3.30.470.20">
    <property type="entry name" value="ATP-grasp fold, B domain"/>
    <property type="match status" value="1"/>
</dbReference>
<dbReference type="InterPro" id="IPR016185">
    <property type="entry name" value="PreATP-grasp_dom_sf"/>
</dbReference>
<dbReference type="PANTHER" id="PTHR18866">
    <property type="entry name" value="CARBOXYLASE:PYRUVATE/ACETYL-COA/PROPIONYL-COA CARBOXYLASE"/>
    <property type="match status" value="1"/>
</dbReference>
<dbReference type="EC" id="6.3.4.14" evidence="10"/>
<name>A0A060HJZ9_9ARCH</name>
<keyword evidence="11" id="KW-1185">Reference proteome</keyword>
<dbReference type="RefSeq" id="WP_075054583.1">
    <property type="nucleotide sequence ID" value="NZ_CP007536.1"/>
</dbReference>
<feature type="domain" description="ATP-grasp" evidence="8">
    <location>
        <begin position="123"/>
        <end position="320"/>
    </location>
</feature>